<gene>
    <name evidence="4" type="ORF">HPU229334_00420</name>
</gene>
<accession>A0A0N1EAQ4</accession>
<evidence type="ECO:0000256" key="3">
    <source>
        <dbReference type="PIRNR" id="PIRNR002070"/>
    </source>
</evidence>
<dbReference type="GO" id="GO:0006281">
    <property type="term" value="P:DNA repair"/>
    <property type="evidence" value="ECO:0007669"/>
    <property type="project" value="UniProtKB-UniRule"/>
</dbReference>
<evidence type="ECO:0000313" key="5">
    <source>
        <dbReference type="Proteomes" id="UP000037997"/>
    </source>
</evidence>
<evidence type="ECO:0000313" key="4">
    <source>
        <dbReference type="EMBL" id="KPH54713.1"/>
    </source>
</evidence>
<dbReference type="PANTHER" id="PTHR10302:SF27">
    <property type="entry name" value="SINGLE-STRANDED DNA-BINDING PROTEIN"/>
    <property type="match status" value="1"/>
</dbReference>
<evidence type="ECO:0000256" key="2">
    <source>
        <dbReference type="HAMAP-Rule" id="MF_00984"/>
    </source>
</evidence>
<comment type="caution">
    <text evidence="4">The sequence shown here is derived from an EMBL/GenBank/DDBJ whole genome shotgun (WGS) entry which is preliminary data.</text>
</comment>
<protein>
    <recommendedName>
        <fullName evidence="2 3">Single-stranded DNA-binding protein</fullName>
        <shortName evidence="2">SSB</shortName>
    </recommendedName>
</protein>
<keyword evidence="2" id="KW-0234">DNA repair</keyword>
<comment type="subunit">
    <text evidence="2">Homotetramer.</text>
</comment>
<dbReference type="SUPFAM" id="SSF50249">
    <property type="entry name" value="Nucleic acid-binding proteins"/>
    <property type="match status" value="1"/>
</dbReference>
<organism evidence="4 5">
    <name type="scientific">Helicobacter pullorum</name>
    <dbReference type="NCBI Taxonomy" id="35818"/>
    <lineage>
        <taxon>Bacteria</taxon>
        <taxon>Pseudomonadati</taxon>
        <taxon>Campylobacterota</taxon>
        <taxon>Epsilonproteobacteria</taxon>
        <taxon>Campylobacterales</taxon>
        <taxon>Helicobacteraceae</taxon>
        <taxon>Helicobacter</taxon>
    </lineage>
</organism>
<dbReference type="InterPro" id="IPR011344">
    <property type="entry name" value="ssDNA-bd"/>
</dbReference>
<dbReference type="GO" id="GO:0009295">
    <property type="term" value="C:nucleoid"/>
    <property type="evidence" value="ECO:0007669"/>
    <property type="project" value="TreeGrafter"/>
</dbReference>
<keyword evidence="2" id="KW-0233">DNA recombination</keyword>
<keyword evidence="1 2" id="KW-0238">DNA-binding</keyword>
<dbReference type="RefSeq" id="WP_054198717.1">
    <property type="nucleotide sequence ID" value="NZ_JNOC01000107.1"/>
</dbReference>
<dbReference type="GO" id="GO:0006260">
    <property type="term" value="P:DNA replication"/>
    <property type="evidence" value="ECO:0007669"/>
    <property type="project" value="UniProtKB-UniRule"/>
</dbReference>
<dbReference type="PANTHER" id="PTHR10302">
    <property type="entry name" value="SINGLE-STRANDED DNA-BINDING PROTEIN"/>
    <property type="match status" value="1"/>
</dbReference>
<dbReference type="AlphaFoldDB" id="A0A0N1EAQ4"/>
<dbReference type="GO" id="GO:0003697">
    <property type="term" value="F:single-stranded DNA binding"/>
    <property type="evidence" value="ECO:0007669"/>
    <property type="project" value="UniProtKB-UniRule"/>
</dbReference>
<comment type="function">
    <text evidence="2">Plays an important role in DNA replication, recombination and repair. Binds to ssDNA and to an array of partner proteins to recruit them to their sites of action during DNA metabolism.</text>
</comment>
<dbReference type="Gene3D" id="2.40.50.140">
    <property type="entry name" value="Nucleic acid-binding proteins"/>
    <property type="match status" value="1"/>
</dbReference>
<dbReference type="InterPro" id="IPR012340">
    <property type="entry name" value="NA-bd_OB-fold"/>
</dbReference>
<name>A0A0N1EAQ4_9HELI</name>
<dbReference type="GO" id="GO:0006310">
    <property type="term" value="P:DNA recombination"/>
    <property type="evidence" value="ECO:0007669"/>
    <property type="project" value="UniProtKB-UniRule"/>
</dbReference>
<dbReference type="PIRSF" id="PIRSF002070">
    <property type="entry name" value="SSB"/>
    <property type="match status" value="1"/>
</dbReference>
<dbReference type="PROSITE" id="PS50935">
    <property type="entry name" value="SSB"/>
    <property type="match status" value="1"/>
</dbReference>
<comment type="caution">
    <text evidence="2">Lacks conserved residue(s) required for the propagation of feature annotation.</text>
</comment>
<reference evidence="4 5" key="1">
    <citation type="submission" date="2014-06" db="EMBL/GenBank/DDBJ databases">
        <title>Helicobacter pullorum isolates in fresh chicken meat - phenotypic and genotypic features.</title>
        <authorList>
            <person name="Borges V."/>
            <person name="Santos A."/>
            <person name="Correia C.B."/>
            <person name="Saraiva M."/>
            <person name="Menard A."/>
            <person name="Vieira L."/>
            <person name="Sampaio D.A."/>
            <person name="Gomes J.P."/>
            <person name="Oleastro M."/>
        </authorList>
    </citation>
    <scope>NUCLEOTIDE SEQUENCE [LARGE SCALE GENOMIC DNA]</scope>
    <source>
        <strain evidence="4 5">229334/12</strain>
    </source>
</reference>
<feature type="short sequence motif" description="Important for interaction with partner proteins" evidence="2">
    <location>
        <begin position="151"/>
        <end position="156"/>
    </location>
</feature>
<dbReference type="EMBL" id="JNOC01000107">
    <property type="protein sequence ID" value="KPH54713.1"/>
    <property type="molecule type" value="Genomic_DNA"/>
</dbReference>
<sequence>MNNVTLLGTLTKDVELRYLPSGSALANLSLAHNKRFKRADGEYDERVLYVKASCFGKTAEVINQYFKKGSRILIQGELVLNTWKDNNGNNRQEHSILIEKINFVDKNNQEQQTKQAPQETKIIYEQSGETQVIQNNNKNTNKNTAVIDIGDDEIPF</sequence>
<dbReference type="NCBIfam" id="TIGR00621">
    <property type="entry name" value="ssb"/>
    <property type="match status" value="1"/>
</dbReference>
<dbReference type="CDD" id="cd04496">
    <property type="entry name" value="SSB_OBF"/>
    <property type="match status" value="1"/>
</dbReference>
<dbReference type="Pfam" id="PF00436">
    <property type="entry name" value="SSB"/>
    <property type="match status" value="1"/>
</dbReference>
<dbReference type="InterPro" id="IPR000424">
    <property type="entry name" value="Primosome_PriB/ssb"/>
</dbReference>
<proteinExistence type="inferred from homology"/>
<dbReference type="PATRIC" id="fig|35818.11.peg.82"/>
<keyword evidence="2" id="KW-0235">DNA replication</keyword>
<dbReference type="Proteomes" id="UP000037997">
    <property type="component" value="Unassembled WGS sequence"/>
</dbReference>
<keyword evidence="2" id="KW-0227">DNA damage</keyword>
<evidence type="ECO:0000256" key="1">
    <source>
        <dbReference type="ARBA" id="ARBA00023125"/>
    </source>
</evidence>
<dbReference type="HAMAP" id="MF_00984">
    <property type="entry name" value="SSB"/>
    <property type="match status" value="1"/>
</dbReference>